<dbReference type="AlphaFoldDB" id="A0A429MLW1"/>
<evidence type="ECO:0000256" key="10">
    <source>
        <dbReference type="ARBA" id="ARBA00041222"/>
    </source>
</evidence>
<dbReference type="NCBIfam" id="NF006551">
    <property type="entry name" value="PRK09050.1"/>
    <property type="match status" value="1"/>
</dbReference>
<evidence type="ECO:0000256" key="3">
    <source>
        <dbReference type="ARBA" id="ARBA00010982"/>
    </source>
</evidence>
<dbReference type="Pfam" id="PF00108">
    <property type="entry name" value="Thiolase_N"/>
    <property type="match status" value="1"/>
</dbReference>
<evidence type="ECO:0000256" key="1">
    <source>
        <dbReference type="ARBA" id="ARBA00003720"/>
    </source>
</evidence>
<dbReference type="EC" id="2.3.1.174" evidence="4"/>
<dbReference type="FunFam" id="3.40.47.10:FF:000010">
    <property type="entry name" value="Acetyl-CoA acetyltransferase (Thiolase)"/>
    <property type="match status" value="1"/>
</dbReference>
<evidence type="ECO:0000259" key="15">
    <source>
        <dbReference type="Pfam" id="PF02803"/>
    </source>
</evidence>
<dbReference type="GO" id="GO:0019619">
    <property type="term" value="P:3,4-dihydroxybenzoate catabolic process"/>
    <property type="evidence" value="ECO:0007669"/>
    <property type="project" value="InterPro"/>
</dbReference>
<evidence type="ECO:0000256" key="5">
    <source>
        <dbReference type="ARBA" id="ARBA00016181"/>
    </source>
</evidence>
<dbReference type="GO" id="GO:0033812">
    <property type="term" value="F:3-oxoadipyl-CoA thiolase activity"/>
    <property type="evidence" value="ECO:0007669"/>
    <property type="project" value="UniProtKB-EC"/>
</dbReference>
<dbReference type="CDD" id="cd00751">
    <property type="entry name" value="thiolase"/>
    <property type="match status" value="1"/>
</dbReference>
<dbReference type="NCBIfam" id="TIGR01930">
    <property type="entry name" value="AcCoA-C-Actrans"/>
    <property type="match status" value="1"/>
</dbReference>
<dbReference type="PANTHER" id="PTHR18919">
    <property type="entry name" value="ACETYL-COA C-ACYLTRANSFERASE"/>
    <property type="match status" value="1"/>
</dbReference>
<dbReference type="SUPFAM" id="SSF53901">
    <property type="entry name" value="Thiolase-like"/>
    <property type="match status" value="2"/>
</dbReference>
<evidence type="ECO:0000256" key="2">
    <source>
        <dbReference type="ARBA" id="ARBA00005071"/>
    </source>
</evidence>
<dbReference type="PROSITE" id="PS00098">
    <property type="entry name" value="THIOLASE_1"/>
    <property type="match status" value="1"/>
</dbReference>
<evidence type="ECO:0000259" key="14">
    <source>
        <dbReference type="Pfam" id="PF00108"/>
    </source>
</evidence>
<evidence type="ECO:0000256" key="9">
    <source>
        <dbReference type="ARBA" id="ARBA00023315"/>
    </source>
</evidence>
<protein>
    <recommendedName>
        <fullName evidence="5">Beta-ketoadipyl-CoA thiolase</fullName>
        <ecNumber evidence="4">2.3.1.174</ecNumber>
    </recommendedName>
    <alternativeName>
        <fullName evidence="10">3-oxoadipyl-CoA thiolase</fullName>
    </alternativeName>
</protein>
<dbReference type="InterPro" id="IPR002155">
    <property type="entry name" value="Thiolase"/>
</dbReference>
<dbReference type="Proteomes" id="UP000280073">
    <property type="component" value="Unassembled WGS sequence"/>
</dbReference>
<keyword evidence="7 13" id="KW-0808">Transferase</keyword>
<comment type="catalytic activity">
    <reaction evidence="11">
        <text>succinyl-CoA + acetyl-CoA = 3-oxoadipyl-CoA + CoA</text>
        <dbReference type="Rhea" id="RHEA:19481"/>
        <dbReference type="ChEBI" id="CHEBI:57287"/>
        <dbReference type="ChEBI" id="CHEBI:57288"/>
        <dbReference type="ChEBI" id="CHEBI:57292"/>
        <dbReference type="ChEBI" id="CHEBI:57348"/>
        <dbReference type="EC" id="2.3.1.174"/>
    </reaction>
</comment>
<feature type="domain" description="Thiolase N-terminal" evidence="14">
    <location>
        <begin position="4"/>
        <end position="249"/>
    </location>
</feature>
<dbReference type="Pfam" id="PF02803">
    <property type="entry name" value="Thiolase_C"/>
    <property type="match status" value="1"/>
</dbReference>
<dbReference type="NCBIfam" id="TIGR02430">
    <property type="entry name" value="pcaF"/>
    <property type="match status" value="1"/>
</dbReference>
<evidence type="ECO:0000256" key="11">
    <source>
        <dbReference type="ARBA" id="ARBA00048527"/>
    </source>
</evidence>
<keyword evidence="9 13" id="KW-0012">Acyltransferase</keyword>
<reference evidence="16 17" key="1">
    <citation type="submission" date="2018-10" db="EMBL/GenBank/DDBJ databases">
        <title>GWAS and RNA-Seq identify cryptic mechanisms of antimicrobial resistance in Acinetobacter baumannii.</title>
        <authorList>
            <person name="Sahl J.W."/>
        </authorList>
    </citation>
    <scope>NUCLEOTIDE SEQUENCE [LARGE SCALE GENOMIC DNA]</scope>
    <source>
        <strain evidence="16 17">TG28175</strain>
    </source>
</reference>
<dbReference type="InterPro" id="IPR020613">
    <property type="entry name" value="Thiolase_CS"/>
</dbReference>
<keyword evidence="6" id="KW-0963">Cytoplasm</keyword>
<evidence type="ECO:0000256" key="12">
    <source>
        <dbReference type="PIRSR" id="PIRSR000429-1"/>
    </source>
</evidence>
<evidence type="ECO:0000256" key="8">
    <source>
        <dbReference type="ARBA" id="ARBA00022797"/>
    </source>
</evidence>
<dbReference type="InterPro" id="IPR020617">
    <property type="entry name" value="Thiolase_C"/>
</dbReference>
<dbReference type="InterPro" id="IPR020616">
    <property type="entry name" value="Thiolase_N"/>
</dbReference>
<comment type="caution">
    <text evidence="16">The sequence shown here is derived from an EMBL/GenBank/DDBJ whole genome shotgun (WGS) entry which is preliminary data.</text>
</comment>
<comment type="function">
    <text evidence="1">Catalyzes thiolytic cleavage of beta-ketoadipyl-CoA to succinyl-CoA and acetyl-CoA.</text>
</comment>
<feature type="non-terminal residue" evidence="16">
    <location>
        <position position="1"/>
    </location>
</feature>
<dbReference type="InterPro" id="IPR016039">
    <property type="entry name" value="Thiolase-like"/>
</dbReference>
<dbReference type="Gene3D" id="3.40.47.10">
    <property type="match status" value="1"/>
</dbReference>
<dbReference type="InterPro" id="IPR012793">
    <property type="entry name" value="PcaF"/>
</dbReference>
<sequence>GLAPVRADDLGAVPLKALMQRNPSVDWEQVDDVIYGCANQAGEDNRNVGRMSALLAGLPYQVPATTINRLCGSSLDAIAIAARAIKAGEANLVIAGGVESMSRAPYVMGKSDSAFGRSQKIEDTTMGWRFINPKLKELYGVDTMPQTAENVAEQFNVNRADQDQFALVSQQRTASAQAKGFFSKEIVAVEIPQRKGDAVVIDTDEHPRASTTLEALSKLKPVVKAEGTVTAGNASGINDGAAALLIASDDAVQAYNLKPRAKIIASTAVGVEPRIMGFAPAPAIKKLLKQANLTLDQMDVIELNEAFAAQALAVTRDLGLPDNSDKVNPNGGAIALGHPLGASGARLVTTALNQLEQTGGRYALCSMCIGVGQGIALIIERVEAL</sequence>
<proteinExistence type="inferred from homology"/>
<feature type="active site" description="Acyl-thioester intermediate" evidence="12">
    <location>
        <position position="71"/>
    </location>
</feature>
<feature type="active site" description="Proton acceptor" evidence="12">
    <location>
        <position position="368"/>
    </location>
</feature>
<evidence type="ECO:0000256" key="6">
    <source>
        <dbReference type="ARBA" id="ARBA00022490"/>
    </source>
</evidence>
<evidence type="ECO:0000313" key="17">
    <source>
        <dbReference type="Proteomes" id="UP000280073"/>
    </source>
</evidence>
<evidence type="ECO:0000256" key="4">
    <source>
        <dbReference type="ARBA" id="ARBA00012233"/>
    </source>
</evidence>
<name>A0A429MLW1_ACIBA</name>
<evidence type="ECO:0000256" key="13">
    <source>
        <dbReference type="RuleBase" id="RU003557"/>
    </source>
</evidence>
<dbReference type="InterPro" id="IPR020615">
    <property type="entry name" value="Thiolase_acyl_enz_int_AS"/>
</dbReference>
<dbReference type="PROSITE" id="PS00737">
    <property type="entry name" value="THIOLASE_2"/>
    <property type="match status" value="1"/>
</dbReference>
<dbReference type="EMBL" id="RFDI01001046">
    <property type="protein sequence ID" value="RSR49843.1"/>
    <property type="molecule type" value="Genomic_DNA"/>
</dbReference>
<dbReference type="PANTHER" id="PTHR18919:SF107">
    <property type="entry name" value="ACETYL-COA ACETYLTRANSFERASE, CYTOSOLIC"/>
    <property type="match status" value="1"/>
</dbReference>
<dbReference type="PROSITE" id="PS00099">
    <property type="entry name" value="THIOLASE_3"/>
    <property type="match status" value="1"/>
</dbReference>
<dbReference type="InterPro" id="IPR020610">
    <property type="entry name" value="Thiolase_AS"/>
</dbReference>
<accession>A0A429MLW1</accession>
<comment type="similarity">
    <text evidence="3 13">Belongs to the thiolase-like superfamily. Thiolase family.</text>
</comment>
<feature type="active site" description="Proton acceptor" evidence="12">
    <location>
        <position position="338"/>
    </location>
</feature>
<comment type="pathway">
    <text evidence="2">Aromatic compound metabolism; beta-ketoadipate pathway; acetyl-CoA and succinyl-CoA from 3-oxoadipate: step 2/2.</text>
</comment>
<evidence type="ECO:0000256" key="7">
    <source>
        <dbReference type="ARBA" id="ARBA00022679"/>
    </source>
</evidence>
<organism evidence="16 17">
    <name type="scientific">Acinetobacter baumannii</name>
    <dbReference type="NCBI Taxonomy" id="470"/>
    <lineage>
        <taxon>Bacteria</taxon>
        <taxon>Pseudomonadati</taxon>
        <taxon>Pseudomonadota</taxon>
        <taxon>Gammaproteobacteria</taxon>
        <taxon>Moraxellales</taxon>
        <taxon>Moraxellaceae</taxon>
        <taxon>Acinetobacter</taxon>
        <taxon>Acinetobacter calcoaceticus/baumannii complex</taxon>
    </lineage>
</organism>
<gene>
    <name evidence="16" type="primary">pcaF</name>
    <name evidence="16" type="ORF">EA686_17340</name>
</gene>
<evidence type="ECO:0000313" key="16">
    <source>
        <dbReference type="EMBL" id="RSR49843.1"/>
    </source>
</evidence>
<feature type="domain" description="Thiolase C-terminal" evidence="15">
    <location>
        <begin position="257"/>
        <end position="381"/>
    </location>
</feature>
<keyword evidence="8" id="KW-0058">Aromatic hydrocarbons catabolism</keyword>
<dbReference type="PIRSF" id="PIRSF000429">
    <property type="entry name" value="Ac-CoA_Ac_transf"/>
    <property type="match status" value="1"/>
</dbReference>